<dbReference type="AlphaFoldDB" id="A0A146G499"/>
<comment type="caution">
    <text evidence="1">The sequence shown here is derived from an EMBL/GenBank/DDBJ whole genome shotgun (WGS) entry which is preliminary data.</text>
</comment>
<organism evidence="1 2">
    <name type="scientific">Terrimicrobium sacchariphilum</name>
    <dbReference type="NCBI Taxonomy" id="690879"/>
    <lineage>
        <taxon>Bacteria</taxon>
        <taxon>Pseudomonadati</taxon>
        <taxon>Verrucomicrobiota</taxon>
        <taxon>Terrimicrobiia</taxon>
        <taxon>Terrimicrobiales</taxon>
        <taxon>Terrimicrobiaceae</taxon>
        <taxon>Terrimicrobium</taxon>
    </lineage>
</organism>
<keyword evidence="2" id="KW-1185">Reference proteome</keyword>
<sequence length="196" mass="21476">MIGKITRMFNRHCSPLRIFAGSLFAFVALGTTGFAEDTLVTFGSSSSLAGKAVLMGPGASKSEMTETAEALVVKEPDPWSMNMQIKDVTGVSLESVGQDDYFTLTIKGRAQGEGQVVRVQFVATGWQTWAMYEFDISGISQDEFTTVKALTPVKQPFKSQGTLPFTTVEALQLFTWGKMPATWELEFKSIGFEKSK</sequence>
<protein>
    <submittedName>
        <fullName evidence="1">Uncharacterized protein</fullName>
    </submittedName>
</protein>
<proteinExistence type="predicted"/>
<evidence type="ECO:0000313" key="2">
    <source>
        <dbReference type="Proteomes" id="UP000076023"/>
    </source>
</evidence>
<name>A0A146G499_TERSA</name>
<reference evidence="2" key="1">
    <citation type="journal article" date="2017" name="Genome Announc.">
        <title>Draft Genome Sequence of Terrimicrobium sacchariphilum NM-5T, a Facultative Anaerobic Soil Bacterium of the Class Spartobacteria.</title>
        <authorList>
            <person name="Qiu Y.L."/>
            <person name="Tourlousse D.M."/>
            <person name="Matsuura N."/>
            <person name="Ohashi A."/>
            <person name="Sekiguchi Y."/>
        </authorList>
    </citation>
    <scope>NUCLEOTIDE SEQUENCE [LARGE SCALE GENOMIC DNA]</scope>
    <source>
        <strain evidence="2">NM-5</strain>
    </source>
</reference>
<evidence type="ECO:0000313" key="1">
    <source>
        <dbReference type="EMBL" id="GAT32273.1"/>
    </source>
</evidence>
<accession>A0A146G499</accession>
<dbReference type="Proteomes" id="UP000076023">
    <property type="component" value="Unassembled WGS sequence"/>
</dbReference>
<dbReference type="InParanoid" id="A0A146G499"/>
<dbReference type="EMBL" id="BDCO01000002">
    <property type="protein sequence ID" value="GAT32273.1"/>
    <property type="molecule type" value="Genomic_DNA"/>
</dbReference>
<dbReference type="STRING" id="690879.TSACC_2671"/>
<gene>
    <name evidence="1" type="ORF">TSACC_2671</name>
</gene>